<keyword evidence="3" id="KW-1185">Reference proteome</keyword>
<accession>A0AAD5EBF4</accession>
<name>A0AAD5EBF4_UMBRA</name>
<dbReference type="AlphaFoldDB" id="A0AAD5EBF4"/>
<dbReference type="RefSeq" id="XP_051445393.1">
    <property type="nucleotide sequence ID" value="XM_051593816.1"/>
</dbReference>
<gene>
    <name evidence="2" type="ORF">K450DRAFT_43687</name>
</gene>
<keyword evidence="1" id="KW-0472">Membrane</keyword>
<comment type="caution">
    <text evidence="2">The sequence shown here is derived from an EMBL/GenBank/DDBJ whole genome shotgun (WGS) entry which is preliminary data.</text>
</comment>
<sequence length="109" mass="12574">MEHSCFWALLSHGDLNFVYLPLSMAARDQFFGKTFFDFVHPEEAVFARQDLSNFMHAHTLGGSVTRCRLKNVNDMQPPNAKSKIFSIGDVRMMFLFFLVFFALNYLPQG</sequence>
<dbReference type="EMBL" id="MU620912">
    <property type="protein sequence ID" value="KAI8580389.1"/>
    <property type="molecule type" value="Genomic_DNA"/>
</dbReference>
<reference evidence="2" key="1">
    <citation type="submission" date="2021-06" db="EMBL/GenBank/DDBJ databases">
        <authorList>
            <consortium name="DOE Joint Genome Institute"/>
            <person name="Mondo S.J."/>
            <person name="Amses K.R."/>
            <person name="Simmons D.R."/>
            <person name="Longcore J.E."/>
            <person name="Seto K."/>
            <person name="Alves G.H."/>
            <person name="Bonds A.E."/>
            <person name="Quandt C.A."/>
            <person name="Davis W.J."/>
            <person name="Chang Y."/>
            <person name="Letcher P.M."/>
            <person name="Powell M.J."/>
            <person name="Kuo A."/>
            <person name="Labutti K."/>
            <person name="Pangilinan J."/>
            <person name="Andreopoulos W."/>
            <person name="Tritt A."/>
            <person name="Riley R."/>
            <person name="Hundley H."/>
            <person name="Johnson J."/>
            <person name="Lipzen A."/>
            <person name="Barry K."/>
            <person name="Berbee M.L."/>
            <person name="Buchler N.E."/>
            <person name="Grigoriev I.V."/>
            <person name="Spatafora J.W."/>
            <person name="Stajich J.E."/>
            <person name="James T.Y."/>
        </authorList>
    </citation>
    <scope>NUCLEOTIDE SEQUENCE</scope>
    <source>
        <strain evidence="2">AG</strain>
    </source>
</reference>
<dbReference type="GeneID" id="75919158"/>
<reference evidence="2" key="2">
    <citation type="journal article" date="2022" name="Proc. Natl. Acad. Sci. U.S.A.">
        <title>Diploid-dominant life cycles characterize the early evolution of Fungi.</title>
        <authorList>
            <person name="Amses K.R."/>
            <person name="Simmons D.R."/>
            <person name="Longcore J.E."/>
            <person name="Mondo S.J."/>
            <person name="Seto K."/>
            <person name="Jeronimo G.H."/>
            <person name="Bonds A.E."/>
            <person name="Quandt C.A."/>
            <person name="Davis W.J."/>
            <person name="Chang Y."/>
            <person name="Federici B.A."/>
            <person name="Kuo A."/>
            <person name="LaButti K."/>
            <person name="Pangilinan J."/>
            <person name="Andreopoulos W."/>
            <person name="Tritt A."/>
            <person name="Riley R."/>
            <person name="Hundley H."/>
            <person name="Johnson J."/>
            <person name="Lipzen A."/>
            <person name="Barry K."/>
            <person name="Lang B.F."/>
            <person name="Cuomo C.A."/>
            <person name="Buchler N.E."/>
            <person name="Grigoriev I.V."/>
            <person name="Spatafora J.W."/>
            <person name="Stajich J.E."/>
            <person name="James T.Y."/>
        </authorList>
    </citation>
    <scope>NUCLEOTIDE SEQUENCE</scope>
    <source>
        <strain evidence="2">AG</strain>
    </source>
</reference>
<dbReference type="Proteomes" id="UP001206595">
    <property type="component" value="Unassembled WGS sequence"/>
</dbReference>
<evidence type="ECO:0000313" key="2">
    <source>
        <dbReference type="EMBL" id="KAI8580389.1"/>
    </source>
</evidence>
<organism evidence="2 3">
    <name type="scientific">Umbelopsis ramanniana AG</name>
    <dbReference type="NCBI Taxonomy" id="1314678"/>
    <lineage>
        <taxon>Eukaryota</taxon>
        <taxon>Fungi</taxon>
        <taxon>Fungi incertae sedis</taxon>
        <taxon>Mucoromycota</taxon>
        <taxon>Mucoromycotina</taxon>
        <taxon>Umbelopsidomycetes</taxon>
        <taxon>Umbelopsidales</taxon>
        <taxon>Umbelopsidaceae</taxon>
        <taxon>Umbelopsis</taxon>
    </lineage>
</organism>
<evidence type="ECO:0000256" key="1">
    <source>
        <dbReference type="SAM" id="Phobius"/>
    </source>
</evidence>
<keyword evidence="1" id="KW-1133">Transmembrane helix</keyword>
<evidence type="ECO:0000313" key="3">
    <source>
        <dbReference type="Proteomes" id="UP001206595"/>
    </source>
</evidence>
<keyword evidence="1" id="KW-0812">Transmembrane</keyword>
<protein>
    <recommendedName>
        <fullName evidence="4">PAS domain-containing protein</fullName>
    </recommendedName>
</protein>
<proteinExistence type="predicted"/>
<evidence type="ECO:0008006" key="4">
    <source>
        <dbReference type="Google" id="ProtNLM"/>
    </source>
</evidence>
<feature type="transmembrane region" description="Helical" evidence="1">
    <location>
        <begin position="84"/>
        <end position="106"/>
    </location>
</feature>